<dbReference type="PANTHER" id="PTHR37542:SF1">
    <property type="entry name" value="PRION-INHIBITION AND PROPAGATION HELO DOMAIN-CONTAINING PROTEIN"/>
    <property type="match status" value="1"/>
</dbReference>
<dbReference type="OMA" id="QGHWIKI"/>
<comment type="caution">
    <text evidence="3">The sequence shown here is derived from an EMBL/GenBank/DDBJ whole genome shotgun (WGS) entry which is preliminary data.</text>
</comment>
<dbReference type="PROSITE" id="PS50011">
    <property type="entry name" value="PROTEIN_KINASE_DOM"/>
    <property type="match status" value="1"/>
</dbReference>
<feature type="domain" description="Protein kinase" evidence="2">
    <location>
        <begin position="227"/>
        <end position="529"/>
    </location>
</feature>
<reference evidence="4" key="2">
    <citation type="submission" date="2013-04" db="EMBL/GenBank/DDBJ databases">
        <title>Genomic mechanisms accounting for the adaptation to parasitism in nematode-trapping fungi.</title>
        <authorList>
            <person name="Ahren D.G."/>
        </authorList>
    </citation>
    <scope>NUCLEOTIDE SEQUENCE [LARGE SCALE GENOMIC DNA]</scope>
    <source>
        <strain evidence="4">CBS 200.50</strain>
    </source>
</reference>
<dbReference type="InterPro" id="IPR001245">
    <property type="entry name" value="Ser-Thr/Tyr_kinase_cat_dom"/>
</dbReference>
<dbReference type="InterPro" id="IPR000719">
    <property type="entry name" value="Prot_kinase_dom"/>
</dbReference>
<dbReference type="eggNOG" id="ENOG502QUMI">
    <property type="taxonomic scope" value="Eukaryota"/>
</dbReference>
<keyword evidence="4" id="KW-1185">Reference proteome</keyword>
<dbReference type="OrthoDB" id="1911848at2759"/>
<name>S8AJJ4_DACHA</name>
<dbReference type="GO" id="GO:0005524">
    <property type="term" value="F:ATP binding"/>
    <property type="evidence" value="ECO:0007669"/>
    <property type="project" value="InterPro"/>
</dbReference>
<feature type="region of interest" description="Disordered" evidence="1">
    <location>
        <begin position="451"/>
        <end position="471"/>
    </location>
</feature>
<accession>S8AJJ4</accession>
<sequence>MVGVELALAIIATVDLAFKYGELLVNVCATFRAAEYQVSILVTRIESSWIRTKCQLEFLQKVVHLMQSDHQRIQKEILDKLNETLQAAISHLSGVVDKNSCSPVKFGAGQEDRGRYRDIATEINRFKYVFKKEKLEKSVEDLESWQRLFDPSWFLIMTIANPIVDQQLADANRLNSNSGPNERASSYKTPASKAAALRSARDREHATGGVFRPANGIDQSTIRKIQSTSALVAQRNGFGEYMILDPVPCPPDANTQMLTKSIRDLARKLMNADPEVFGLLRCKGVIKKSHPPPRSNSISAFVFIFEIPVGLSEPQGLQSLLADSEHLHSLSHRLQVAKDLAKAVNYIHMFGYVHKNIRSENIVILKDGKSDIGSAFLVGFEEIRLAEGDSRRLGDSILERNIYRHPERQGPNPREYYIMQHDIYSLGVCLLEIGLWVSLADTLTNVGIRSLGAPPPYTETPSSPTKAQPMPTEDQTLIKNQLLRQARENLPRKMGNNYARVVETCLTCLDPGNEDFGDEAALEDEDGVLVSVRYIEKVLEKLEAINM</sequence>
<evidence type="ECO:0000313" key="4">
    <source>
        <dbReference type="Proteomes" id="UP000015100"/>
    </source>
</evidence>
<dbReference type="Pfam" id="PF07714">
    <property type="entry name" value="PK_Tyr_Ser-Thr"/>
    <property type="match status" value="1"/>
</dbReference>
<feature type="compositionally biased region" description="Polar residues" evidence="1">
    <location>
        <begin position="173"/>
        <end position="189"/>
    </location>
</feature>
<dbReference type="Proteomes" id="UP000015100">
    <property type="component" value="Unassembled WGS sequence"/>
</dbReference>
<evidence type="ECO:0000259" key="2">
    <source>
        <dbReference type="PROSITE" id="PS50011"/>
    </source>
</evidence>
<protein>
    <recommendedName>
        <fullName evidence="2">Protein kinase domain-containing protein</fullName>
    </recommendedName>
</protein>
<dbReference type="InterPro" id="IPR011009">
    <property type="entry name" value="Kinase-like_dom_sf"/>
</dbReference>
<dbReference type="Gene3D" id="1.10.510.10">
    <property type="entry name" value="Transferase(Phosphotransferase) domain 1"/>
    <property type="match status" value="1"/>
</dbReference>
<dbReference type="SUPFAM" id="SSF56112">
    <property type="entry name" value="Protein kinase-like (PK-like)"/>
    <property type="match status" value="1"/>
</dbReference>
<dbReference type="STRING" id="1284197.S8AJJ4"/>
<proteinExistence type="predicted"/>
<dbReference type="HOGENOM" id="CLU_028627_0_0_1"/>
<feature type="region of interest" description="Disordered" evidence="1">
    <location>
        <begin position="172"/>
        <end position="191"/>
    </location>
</feature>
<dbReference type="EMBL" id="AQGS01000089">
    <property type="protein sequence ID" value="EPS43130.1"/>
    <property type="molecule type" value="Genomic_DNA"/>
</dbReference>
<dbReference type="GO" id="GO:0004672">
    <property type="term" value="F:protein kinase activity"/>
    <property type="evidence" value="ECO:0007669"/>
    <property type="project" value="InterPro"/>
</dbReference>
<reference evidence="3 4" key="1">
    <citation type="journal article" date="2013" name="PLoS Genet.">
        <title>Genomic mechanisms accounting for the adaptation to parasitism in nematode-trapping fungi.</title>
        <authorList>
            <person name="Meerupati T."/>
            <person name="Andersson K.M."/>
            <person name="Friman E."/>
            <person name="Kumar D."/>
            <person name="Tunlid A."/>
            <person name="Ahren D."/>
        </authorList>
    </citation>
    <scope>NUCLEOTIDE SEQUENCE [LARGE SCALE GENOMIC DNA]</scope>
    <source>
        <strain evidence="3 4">CBS 200.50</strain>
    </source>
</reference>
<organism evidence="3 4">
    <name type="scientific">Dactylellina haptotyla (strain CBS 200.50)</name>
    <name type="common">Nematode-trapping fungus</name>
    <name type="synonym">Monacrosporium haptotylum</name>
    <dbReference type="NCBI Taxonomy" id="1284197"/>
    <lineage>
        <taxon>Eukaryota</taxon>
        <taxon>Fungi</taxon>
        <taxon>Dikarya</taxon>
        <taxon>Ascomycota</taxon>
        <taxon>Pezizomycotina</taxon>
        <taxon>Orbiliomycetes</taxon>
        <taxon>Orbiliales</taxon>
        <taxon>Orbiliaceae</taxon>
        <taxon>Dactylellina</taxon>
    </lineage>
</organism>
<gene>
    <name evidence="3" type="ORF">H072_2886</name>
</gene>
<dbReference type="PANTHER" id="PTHR37542">
    <property type="entry name" value="HELO DOMAIN-CONTAINING PROTEIN-RELATED"/>
    <property type="match status" value="1"/>
</dbReference>
<evidence type="ECO:0000313" key="3">
    <source>
        <dbReference type="EMBL" id="EPS43130.1"/>
    </source>
</evidence>
<dbReference type="AlphaFoldDB" id="S8AJJ4"/>
<evidence type="ECO:0000256" key="1">
    <source>
        <dbReference type="SAM" id="MobiDB-lite"/>
    </source>
</evidence>